<keyword evidence="5 10" id="KW-0812">Transmembrane</keyword>
<keyword evidence="4" id="KW-0808">Transferase</keyword>
<accession>A0A9W2YEA2</accession>
<keyword evidence="6 10" id="KW-0735">Signal-anchor</keyword>
<evidence type="ECO:0000256" key="3">
    <source>
        <dbReference type="ARBA" id="ARBA00022676"/>
    </source>
</evidence>
<evidence type="ECO:0000256" key="4">
    <source>
        <dbReference type="ARBA" id="ARBA00022679"/>
    </source>
</evidence>
<evidence type="ECO:0000256" key="8">
    <source>
        <dbReference type="ARBA" id="ARBA00023034"/>
    </source>
</evidence>
<proteinExistence type="inferred from homology"/>
<keyword evidence="7 10" id="KW-1133">Transmembrane helix</keyword>
<comment type="subcellular location">
    <subcellularLocation>
        <location evidence="1 10">Golgi apparatus membrane</location>
        <topology evidence="1 10">Single-pass type II membrane protein</topology>
    </subcellularLocation>
</comment>
<protein>
    <recommendedName>
        <fullName evidence="10">Hexosyltransferase</fullName>
        <ecNumber evidence="10">2.4.1.-</ecNumber>
    </recommendedName>
</protein>
<keyword evidence="8 10" id="KW-0333">Golgi apparatus</keyword>
<evidence type="ECO:0000256" key="2">
    <source>
        <dbReference type="ARBA" id="ARBA00008661"/>
    </source>
</evidence>
<dbReference type="InterPro" id="IPR002659">
    <property type="entry name" value="Glyco_trans_31"/>
</dbReference>
<name>A0A9W2YEA2_BIOGL</name>
<evidence type="ECO:0000256" key="1">
    <source>
        <dbReference type="ARBA" id="ARBA00004323"/>
    </source>
</evidence>
<gene>
    <name evidence="12" type="primary">LOC106070257</name>
</gene>
<dbReference type="GeneID" id="106070257"/>
<dbReference type="RefSeq" id="XP_055861084.1">
    <property type="nucleotide sequence ID" value="XM_056005109.1"/>
</dbReference>
<evidence type="ECO:0000313" key="11">
    <source>
        <dbReference type="Proteomes" id="UP001165740"/>
    </source>
</evidence>
<evidence type="ECO:0000313" key="12">
    <source>
        <dbReference type="RefSeq" id="XP_055861084.1"/>
    </source>
</evidence>
<evidence type="ECO:0000256" key="10">
    <source>
        <dbReference type="RuleBase" id="RU363063"/>
    </source>
</evidence>
<evidence type="ECO:0000256" key="5">
    <source>
        <dbReference type="ARBA" id="ARBA00022692"/>
    </source>
</evidence>
<dbReference type="GO" id="GO:0006493">
    <property type="term" value="P:protein O-linked glycosylation"/>
    <property type="evidence" value="ECO:0007669"/>
    <property type="project" value="TreeGrafter"/>
</dbReference>
<keyword evidence="11" id="KW-1185">Reference proteome</keyword>
<dbReference type="AlphaFoldDB" id="A0A9W2YEA2"/>
<keyword evidence="9 10" id="KW-0472">Membrane</keyword>
<keyword evidence="3 10" id="KW-0328">Glycosyltransferase</keyword>
<comment type="similarity">
    <text evidence="2 10">Belongs to the glycosyltransferase 31 family.</text>
</comment>
<evidence type="ECO:0000256" key="7">
    <source>
        <dbReference type="ARBA" id="ARBA00022989"/>
    </source>
</evidence>
<reference evidence="12" key="1">
    <citation type="submission" date="2025-08" db="UniProtKB">
        <authorList>
            <consortium name="RefSeq"/>
        </authorList>
    </citation>
    <scope>IDENTIFICATION</scope>
</reference>
<feature type="transmembrane region" description="Helical" evidence="10">
    <location>
        <begin position="12"/>
        <end position="30"/>
    </location>
</feature>
<dbReference type="Proteomes" id="UP001165740">
    <property type="component" value="Chromosome 12"/>
</dbReference>
<sequence length="426" mass="48951">MFRKLYRSRRLLISLGIAMLIAFHLTSFFYPSHTHSVYIIAPSMELGGNQQANRTNPVSDPQSNYDSKVETIKMPKTLNILTIPSKLQGKELPKTNTSGTKNLVKPKLLNDYTVSRPTQDKKTQKTIKLLTHIEVNRTRSYYKYLINLTDSSTYEKYLQTVMANDSSCQNASSYDAIMAVHSAPNNVAKRDMFRWLYSDYQKTSPYKIKVLFFIGLVKSPSLQSQLTNESLTFGDLVQGSFLDAYKNLTYKAMFSYKWIDKHCSGLKLLIRSDDDVFMDVHNLFSHWRGLDDVTNNTITCDIVQNDIVWRTGKWLLKTSEIAEDTFPFPHCRGYLALVTPDLVSRMGETMRLTPFFWIDDVFVYGFVAQKVGATYVSVDNRMARWNESKFTTCFEKLGRKCSLLSVLAKPDQFKYLFSLTRNSTAT</sequence>
<dbReference type="OMA" id="MARWNES"/>
<dbReference type="PANTHER" id="PTHR11214">
    <property type="entry name" value="BETA-1,3-N-ACETYLGLUCOSAMINYLTRANSFERASE"/>
    <property type="match status" value="1"/>
</dbReference>
<evidence type="ECO:0000256" key="9">
    <source>
        <dbReference type="ARBA" id="ARBA00023136"/>
    </source>
</evidence>
<dbReference type="GO" id="GO:0000139">
    <property type="term" value="C:Golgi membrane"/>
    <property type="evidence" value="ECO:0007669"/>
    <property type="project" value="UniProtKB-SubCell"/>
</dbReference>
<evidence type="ECO:0000256" key="6">
    <source>
        <dbReference type="ARBA" id="ARBA00022968"/>
    </source>
</evidence>
<dbReference type="OrthoDB" id="6355886at2759"/>
<dbReference type="EC" id="2.4.1.-" evidence="10"/>
<dbReference type="PANTHER" id="PTHR11214:SF3">
    <property type="entry name" value="BETA-1,3-GALACTOSYLTRANSFERASE 6"/>
    <property type="match status" value="1"/>
</dbReference>
<dbReference type="GO" id="GO:0016758">
    <property type="term" value="F:hexosyltransferase activity"/>
    <property type="evidence" value="ECO:0007669"/>
    <property type="project" value="InterPro"/>
</dbReference>
<dbReference type="Pfam" id="PF01762">
    <property type="entry name" value="Galactosyl_T"/>
    <property type="match status" value="1"/>
</dbReference>
<organism evidence="11 12">
    <name type="scientific">Biomphalaria glabrata</name>
    <name type="common">Bloodfluke planorb</name>
    <name type="synonym">Freshwater snail</name>
    <dbReference type="NCBI Taxonomy" id="6526"/>
    <lineage>
        <taxon>Eukaryota</taxon>
        <taxon>Metazoa</taxon>
        <taxon>Spiralia</taxon>
        <taxon>Lophotrochozoa</taxon>
        <taxon>Mollusca</taxon>
        <taxon>Gastropoda</taxon>
        <taxon>Heterobranchia</taxon>
        <taxon>Euthyneura</taxon>
        <taxon>Panpulmonata</taxon>
        <taxon>Hygrophila</taxon>
        <taxon>Lymnaeoidea</taxon>
        <taxon>Planorbidae</taxon>
        <taxon>Biomphalaria</taxon>
    </lineage>
</organism>